<feature type="transmembrane region" description="Helical" evidence="10">
    <location>
        <begin position="190"/>
        <end position="206"/>
    </location>
</feature>
<comment type="catalytic activity">
    <reaction evidence="1">
        <text>ATP + protein L-histidine = ADP + protein N-phospho-L-histidine.</text>
        <dbReference type="EC" id="2.7.13.3"/>
    </reaction>
</comment>
<dbReference type="Proteomes" id="UP000265930">
    <property type="component" value="Unassembled WGS sequence"/>
</dbReference>
<feature type="transmembrane region" description="Helical" evidence="10">
    <location>
        <begin position="61"/>
        <end position="79"/>
    </location>
</feature>
<dbReference type="EC" id="2.7.13.3" evidence="2"/>
<feature type="coiled-coil region" evidence="9">
    <location>
        <begin position="209"/>
        <end position="236"/>
    </location>
</feature>
<dbReference type="InterPro" id="IPR005467">
    <property type="entry name" value="His_kinase_dom"/>
</dbReference>
<evidence type="ECO:0000313" key="13">
    <source>
        <dbReference type="Proteomes" id="UP000265930"/>
    </source>
</evidence>
<evidence type="ECO:0000256" key="4">
    <source>
        <dbReference type="ARBA" id="ARBA00022679"/>
    </source>
</evidence>
<evidence type="ECO:0000256" key="1">
    <source>
        <dbReference type="ARBA" id="ARBA00000085"/>
    </source>
</evidence>
<keyword evidence="6" id="KW-0418">Kinase</keyword>
<dbReference type="GO" id="GO:0000160">
    <property type="term" value="P:phosphorelay signal transduction system"/>
    <property type="evidence" value="ECO:0007669"/>
    <property type="project" value="UniProtKB-KW"/>
</dbReference>
<feature type="transmembrane region" description="Helical" evidence="10">
    <location>
        <begin position="124"/>
        <end position="143"/>
    </location>
</feature>
<dbReference type="PROSITE" id="PS50109">
    <property type="entry name" value="HIS_KIN"/>
    <property type="match status" value="1"/>
</dbReference>
<gene>
    <name evidence="12" type="ORF">D2A34_23770</name>
</gene>
<evidence type="ECO:0000256" key="6">
    <source>
        <dbReference type="ARBA" id="ARBA00022777"/>
    </source>
</evidence>
<dbReference type="InterPro" id="IPR003594">
    <property type="entry name" value="HATPase_dom"/>
</dbReference>
<dbReference type="EMBL" id="QXDJ01000008">
    <property type="protein sequence ID" value="RII32249.1"/>
    <property type="molecule type" value="Genomic_DNA"/>
</dbReference>
<sequence>MALIIIDRITSILQSLLFAYALIYCVDKKLETNKLKLFFMVLMFTIIGTAFSGTFLDNPAIIVFLTHILALGLVVLMYRRDVRNALMAYTIVYNIIITYSIVFGNVIFASTIEILPPQYMNQASIFIMYIPGWILIFICFKYFEKINRVYKVLVNEGGLIYSLIISFAMDFIVTFYLLTIGAKSQLMKNIVYVMFFVFFVVVLLYFRKIHNKSEQIFKLNETLESKNNELRKIKHDYGAQISYLYGLCLMDRHLDLKKALKDIINVNEAIATAVEVSPNENSLLSIALKPAIEEGIHVIVEEKGDLSLVAISEMELYRIVSNIVNNAITAMNGQGIIIAKSYECLEKFIIKIENNGPKIEENILKDIFKQGYTSKNNKDGNHGYGLSIVQELVKKYSGKIEVKSTDIATEFKIILPIKRTT</sequence>
<name>A0A399IJ17_9CLOT</name>
<proteinExistence type="predicted"/>
<reference evidence="12 13" key="1">
    <citation type="submission" date="2018-08" db="EMBL/GenBank/DDBJ databases">
        <title>Genome of Clostridium chromiireducens C1, DSM12136.</title>
        <authorList>
            <person name="Xing M."/>
            <person name="Wei Y."/>
            <person name="Ang E.L."/>
            <person name="Zhao H."/>
            <person name="Zhang Y."/>
        </authorList>
    </citation>
    <scope>NUCLEOTIDE SEQUENCE [LARGE SCALE GENOMIC DNA]</scope>
    <source>
        <strain evidence="12 13">C1</strain>
    </source>
</reference>
<evidence type="ECO:0000256" key="3">
    <source>
        <dbReference type="ARBA" id="ARBA00022553"/>
    </source>
</evidence>
<comment type="caution">
    <text evidence="12">The sequence shown here is derived from an EMBL/GenBank/DDBJ whole genome shotgun (WGS) entry which is preliminary data.</text>
</comment>
<dbReference type="GO" id="GO:0005524">
    <property type="term" value="F:ATP binding"/>
    <property type="evidence" value="ECO:0007669"/>
    <property type="project" value="UniProtKB-KW"/>
</dbReference>
<dbReference type="Gene3D" id="3.30.565.10">
    <property type="entry name" value="Histidine kinase-like ATPase, C-terminal domain"/>
    <property type="match status" value="1"/>
</dbReference>
<evidence type="ECO:0000256" key="9">
    <source>
        <dbReference type="SAM" id="Coils"/>
    </source>
</evidence>
<dbReference type="SMART" id="SM00387">
    <property type="entry name" value="HATPase_c"/>
    <property type="match status" value="1"/>
</dbReference>
<evidence type="ECO:0000256" key="10">
    <source>
        <dbReference type="SAM" id="Phobius"/>
    </source>
</evidence>
<keyword evidence="10" id="KW-0472">Membrane</keyword>
<dbReference type="SUPFAM" id="SSF55874">
    <property type="entry name" value="ATPase domain of HSP90 chaperone/DNA topoisomerase II/histidine kinase"/>
    <property type="match status" value="1"/>
</dbReference>
<dbReference type="InterPro" id="IPR036890">
    <property type="entry name" value="HATPase_C_sf"/>
</dbReference>
<evidence type="ECO:0000313" key="12">
    <source>
        <dbReference type="EMBL" id="RII32249.1"/>
    </source>
</evidence>
<evidence type="ECO:0000256" key="2">
    <source>
        <dbReference type="ARBA" id="ARBA00012438"/>
    </source>
</evidence>
<keyword evidence="9" id="KW-0175">Coiled coil</keyword>
<feature type="transmembrane region" description="Helical" evidence="10">
    <location>
        <begin position="159"/>
        <end position="178"/>
    </location>
</feature>
<organism evidence="12 13">
    <name type="scientific">Clostridium chromiireducens</name>
    <dbReference type="NCBI Taxonomy" id="225345"/>
    <lineage>
        <taxon>Bacteria</taxon>
        <taxon>Bacillati</taxon>
        <taxon>Bacillota</taxon>
        <taxon>Clostridia</taxon>
        <taxon>Eubacteriales</taxon>
        <taxon>Clostridiaceae</taxon>
        <taxon>Clostridium</taxon>
    </lineage>
</organism>
<dbReference type="PRINTS" id="PR00344">
    <property type="entry name" value="BCTRLSENSOR"/>
</dbReference>
<evidence type="ECO:0000256" key="5">
    <source>
        <dbReference type="ARBA" id="ARBA00022741"/>
    </source>
</evidence>
<feature type="transmembrane region" description="Helical" evidence="10">
    <location>
        <begin position="91"/>
        <end position="112"/>
    </location>
</feature>
<feature type="transmembrane region" description="Helical" evidence="10">
    <location>
        <begin position="37"/>
        <end position="55"/>
    </location>
</feature>
<protein>
    <recommendedName>
        <fullName evidence="2">histidine kinase</fullName>
        <ecNumber evidence="2">2.7.13.3</ecNumber>
    </recommendedName>
</protein>
<evidence type="ECO:0000259" key="11">
    <source>
        <dbReference type="PROSITE" id="PS50109"/>
    </source>
</evidence>
<dbReference type="AlphaFoldDB" id="A0A399IJ17"/>
<dbReference type="PANTHER" id="PTHR43065:SF10">
    <property type="entry name" value="PEROXIDE STRESS-ACTIVATED HISTIDINE KINASE MAK3"/>
    <property type="match status" value="1"/>
</dbReference>
<keyword evidence="10" id="KW-1133">Transmembrane helix</keyword>
<keyword evidence="7 12" id="KW-0067">ATP-binding</keyword>
<evidence type="ECO:0000256" key="8">
    <source>
        <dbReference type="ARBA" id="ARBA00023012"/>
    </source>
</evidence>
<keyword evidence="5" id="KW-0547">Nucleotide-binding</keyword>
<dbReference type="PANTHER" id="PTHR43065">
    <property type="entry name" value="SENSOR HISTIDINE KINASE"/>
    <property type="match status" value="1"/>
</dbReference>
<dbReference type="Pfam" id="PF02518">
    <property type="entry name" value="HATPase_c"/>
    <property type="match status" value="1"/>
</dbReference>
<feature type="domain" description="Histidine kinase" evidence="11">
    <location>
        <begin position="256"/>
        <end position="419"/>
    </location>
</feature>
<feature type="transmembrane region" description="Helical" evidence="10">
    <location>
        <begin position="6"/>
        <end position="25"/>
    </location>
</feature>
<keyword evidence="4" id="KW-0808">Transferase</keyword>
<keyword evidence="8" id="KW-0902">Two-component regulatory system</keyword>
<accession>A0A399IJ17</accession>
<evidence type="ECO:0000256" key="7">
    <source>
        <dbReference type="ARBA" id="ARBA00022840"/>
    </source>
</evidence>
<dbReference type="GO" id="GO:0004673">
    <property type="term" value="F:protein histidine kinase activity"/>
    <property type="evidence" value="ECO:0007669"/>
    <property type="project" value="UniProtKB-EC"/>
</dbReference>
<dbReference type="InterPro" id="IPR004358">
    <property type="entry name" value="Sig_transdc_His_kin-like_C"/>
</dbReference>
<keyword evidence="10" id="KW-0812">Transmembrane</keyword>
<keyword evidence="3" id="KW-0597">Phosphoprotein</keyword>